<gene>
    <name evidence="1" type="ORF">TRFO_42124</name>
</gene>
<evidence type="ECO:0000313" key="2">
    <source>
        <dbReference type="Proteomes" id="UP000179807"/>
    </source>
</evidence>
<keyword evidence="2" id="KW-1185">Reference proteome</keyword>
<dbReference type="Proteomes" id="UP000179807">
    <property type="component" value="Unassembled WGS sequence"/>
</dbReference>
<sequence>MILFFLSSVFCANPDPEIGFYDYDYLEQGSELPIYQIQFEQKSDQQLTIPASSISSTLQNYGLDATQANSFQNAMQWASQKRLFFHSFRYSWYKLYRSGQMDYMQKQYHKTQVFVNALKNSDGTVTMNMRLVGAKAPSKIFNCGAVRSYGSRAYCFPTAVLQGGAEDRRSPDEMHSWIQGEVNPKFTGLY</sequence>
<evidence type="ECO:0000313" key="1">
    <source>
        <dbReference type="EMBL" id="OHT16001.1"/>
    </source>
</evidence>
<dbReference type="GeneID" id="94848853"/>
<protein>
    <submittedName>
        <fullName evidence="1">Uncharacterized protein</fullName>
    </submittedName>
</protein>
<reference evidence="1" key="1">
    <citation type="submission" date="2016-10" db="EMBL/GenBank/DDBJ databases">
        <authorList>
            <person name="Benchimol M."/>
            <person name="Almeida L.G."/>
            <person name="Vasconcelos A.T."/>
            <person name="Perreira-Neves A."/>
            <person name="Rosa I.A."/>
            <person name="Tasca T."/>
            <person name="Bogo M.R."/>
            <person name="de Souza W."/>
        </authorList>
    </citation>
    <scope>NUCLEOTIDE SEQUENCE [LARGE SCALE GENOMIC DNA]</scope>
    <source>
        <strain evidence="1">K</strain>
    </source>
</reference>
<organism evidence="1 2">
    <name type="scientific">Tritrichomonas foetus</name>
    <dbReference type="NCBI Taxonomy" id="1144522"/>
    <lineage>
        <taxon>Eukaryota</taxon>
        <taxon>Metamonada</taxon>
        <taxon>Parabasalia</taxon>
        <taxon>Tritrichomonadida</taxon>
        <taxon>Tritrichomonadidae</taxon>
        <taxon>Tritrichomonas</taxon>
    </lineage>
</organism>
<dbReference type="VEuPathDB" id="TrichDB:TRFO_42124"/>
<dbReference type="RefSeq" id="XP_068369137.1">
    <property type="nucleotide sequence ID" value="XM_068514149.1"/>
</dbReference>
<proteinExistence type="predicted"/>
<dbReference type="EMBL" id="MLAK01000159">
    <property type="protein sequence ID" value="OHT16001.1"/>
    <property type="molecule type" value="Genomic_DNA"/>
</dbReference>
<accession>A0A1J4KXM4</accession>
<comment type="caution">
    <text evidence="1">The sequence shown here is derived from an EMBL/GenBank/DDBJ whole genome shotgun (WGS) entry which is preliminary data.</text>
</comment>
<name>A0A1J4KXM4_9EUKA</name>
<dbReference type="AlphaFoldDB" id="A0A1J4KXM4"/>